<organism evidence="1 2">
    <name type="scientific">Thermosulfurimonas dismutans</name>
    <dbReference type="NCBI Taxonomy" id="999894"/>
    <lineage>
        <taxon>Bacteria</taxon>
        <taxon>Pseudomonadati</taxon>
        <taxon>Thermodesulfobacteriota</taxon>
        <taxon>Thermodesulfobacteria</taxon>
        <taxon>Thermodesulfobacteriales</taxon>
        <taxon>Thermodesulfobacteriaceae</taxon>
        <taxon>Thermosulfurimonas</taxon>
    </lineage>
</organism>
<comment type="caution">
    <text evidence="1">The sequence shown here is derived from an EMBL/GenBank/DDBJ whole genome shotgun (WGS) entry which is preliminary data.</text>
</comment>
<dbReference type="AlphaFoldDB" id="A0A179D2R0"/>
<gene>
    <name evidence="1" type="ORF">TDIS_1806</name>
</gene>
<sequence>MRSLAEPFRICRREGPWFENEQKKFGLEIHGSKILLQALSPK</sequence>
<protein>
    <submittedName>
        <fullName evidence="1">Uncharacterized protein</fullName>
    </submittedName>
</protein>
<proteinExistence type="predicted"/>
<evidence type="ECO:0000313" key="2">
    <source>
        <dbReference type="Proteomes" id="UP000078390"/>
    </source>
</evidence>
<name>A0A179D2R0_9BACT</name>
<dbReference type="Proteomes" id="UP000078390">
    <property type="component" value="Unassembled WGS sequence"/>
</dbReference>
<dbReference type="EMBL" id="LWLG01000016">
    <property type="protein sequence ID" value="OAQ20081.1"/>
    <property type="molecule type" value="Genomic_DNA"/>
</dbReference>
<accession>A0A179D2R0</accession>
<dbReference type="STRING" id="999894.TDIS_1806"/>
<keyword evidence="2" id="KW-1185">Reference proteome</keyword>
<reference evidence="1 2" key="1">
    <citation type="submission" date="2016-04" db="EMBL/GenBank/DDBJ databases">
        <title>Genome analysis of Thermosulfurimonas dismutans, the first thermophilic sulfur-disproportionating bacterium of the phylum Thermodesulfobacteria.</title>
        <authorList>
            <person name="Mardanov A.V."/>
            <person name="Beletsky A.V."/>
            <person name="Kadnikov V.V."/>
            <person name="Slobodkin A.I."/>
            <person name="Ravin N.V."/>
        </authorList>
    </citation>
    <scope>NUCLEOTIDE SEQUENCE [LARGE SCALE GENOMIC DNA]</scope>
    <source>
        <strain evidence="1 2">S95</strain>
    </source>
</reference>
<evidence type="ECO:0000313" key="1">
    <source>
        <dbReference type="EMBL" id="OAQ20081.1"/>
    </source>
</evidence>